<evidence type="ECO:0000256" key="8">
    <source>
        <dbReference type="HAMAP-Rule" id="MF_01333"/>
    </source>
</evidence>
<dbReference type="STRING" id="428411.AOQ87_00710"/>
<evidence type="ECO:0000256" key="2">
    <source>
        <dbReference type="ARBA" id="ARBA00022555"/>
    </source>
</evidence>
<protein>
    <recommendedName>
        <fullName evidence="7 8">Large ribosomal subunit protein uL5</fullName>
    </recommendedName>
</protein>
<dbReference type="InterPro" id="IPR020930">
    <property type="entry name" value="Ribosomal_uL5_bac-type"/>
</dbReference>
<dbReference type="HAMAP" id="MF_01333_B">
    <property type="entry name" value="Ribosomal_uL5_B"/>
    <property type="match status" value="1"/>
</dbReference>
<evidence type="ECO:0000256" key="6">
    <source>
        <dbReference type="ARBA" id="ARBA00023274"/>
    </source>
</evidence>
<dbReference type="PIRSF" id="PIRSF002161">
    <property type="entry name" value="Ribosomal_L5"/>
    <property type="match status" value="1"/>
</dbReference>
<dbReference type="InterPro" id="IPR002132">
    <property type="entry name" value="Ribosomal_uL5"/>
</dbReference>
<dbReference type="GO" id="GO:0006412">
    <property type="term" value="P:translation"/>
    <property type="evidence" value="ECO:0007669"/>
    <property type="project" value="UniProtKB-UniRule"/>
</dbReference>
<proteinExistence type="inferred from homology"/>
<dbReference type="Pfam" id="PF00673">
    <property type="entry name" value="Ribosomal_L5_C"/>
    <property type="match status" value="1"/>
</dbReference>
<dbReference type="Gene3D" id="3.30.1440.10">
    <property type="match status" value="1"/>
</dbReference>
<feature type="domain" description="Large ribosomal subunit protein uL5 N-terminal" evidence="10">
    <location>
        <begin position="26"/>
        <end position="80"/>
    </location>
</feature>
<dbReference type="Pfam" id="PF00281">
    <property type="entry name" value="Ribosomal_L5"/>
    <property type="match status" value="1"/>
</dbReference>
<keyword evidence="13" id="KW-1185">Reference proteome</keyword>
<dbReference type="FunFam" id="3.30.1440.10:FF:000001">
    <property type="entry name" value="50S ribosomal protein L5"/>
    <property type="match status" value="1"/>
</dbReference>
<dbReference type="EMBL" id="CP012839">
    <property type="protein sequence ID" value="ARC53218.1"/>
    <property type="molecule type" value="Genomic_DNA"/>
</dbReference>
<evidence type="ECO:0000256" key="7">
    <source>
        <dbReference type="ARBA" id="ARBA00035245"/>
    </source>
</evidence>
<dbReference type="Proteomes" id="UP000242793">
    <property type="component" value="Chromosome"/>
</dbReference>
<dbReference type="InterPro" id="IPR031309">
    <property type="entry name" value="Ribosomal_uL5_C"/>
</dbReference>
<organism evidence="12 13">
    <name type="scientific">Candidatus Riesia pediculischaeffi</name>
    <dbReference type="NCBI Taxonomy" id="428411"/>
    <lineage>
        <taxon>Bacteria</taxon>
        <taxon>Pseudomonadati</taxon>
        <taxon>Pseudomonadota</taxon>
        <taxon>Gammaproteobacteria</taxon>
        <taxon>Enterobacterales</taxon>
        <taxon>Enterobacteriaceae</taxon>
        <taxon>Candidatus Riesia</taxon>
    </lineage>
</organism>
<dbReference type="SUPFAM" id="SSF55282">
    <property type="entry name" value="RL5-like"/>
    <property type="match status" value="1"/>
</dbReference>
<keyword evidence="6 8" id="KW-0687">Ribonucleoprotein</keyword>
<comment type="function">
    <text evidence="8">This is 1 of the proteins that bind and probably mediate the attachment of the 5S RNA into the large ribosomal subunit, where it forms part of the central protuberance. In the 70S ribosome it contacts protein S13 of the 30S subunit (bridge B1b), connecting the 2 subunits; this bridge is implicated in subunit movement. Contacts the P site tRNA; the 5S rRNA and some of its associated proteins might help stabilize positioning of ribosome-bound tRNAs.</text>
</comment>
<keyword evidence="3 8" id="KW-0699">rRNA-binding</keyword>
<evidence type="ECO:0000256" key="3">
    <source>
        <dbReference type="ARBA" id="ARBA00022730"/>
    </source>
</evidence>
<dbReference type="PANTHER" id="PTHR11994">
    <property type="entry name" value="60S RIBOSOMAL PROTEIN L11-RELATED"/>
    <property type="match status" value="1"/>
</dbReference>
<evidence type="ECO:0000259" key="11">
    <source>
        <dbReference type="Pfam" id="PF00673"/>
    </source>
</evidence>
<keyword evidence="5 8" id="KW-0689">Ribosomal protein</keyword>
<evidence type="ECO:0000256" key="9">
    <source>
        <dbReference type="RuleBase" id="RU003930"/>
    </source>
</evidence>
<evidence type="ECO:0000256" key="1">
    <source>
        <dbReference type="ARBA" id="ARBA00008553"/>
    </source>
</evidence>
<evidence type="ECO:0000313" key="12">
    <source>
        <dbReference type="EMBL" id="ARC53218.1"/>
    </source>
</evidence>
<gene>
    <name evidence="8" type="primary">rplE</name>
    <name evidence="12" type="ORF">AOQ87_00710</name>
</gene>
<dbReference type="GO" id="GO:0000049">
    <property type="term" value="F:tRNA binding"/>
    <property type="evidence" value="ECO:0007669"/>
    <property type="project" value="UniProtKB-UniRule"/>
</dbReference>
<reference evidence="12 13" key="1">
    <citation type="submission" date="2015-10" db="EMBL/GenBank/DDBJ databases">
        <title>Survey of human and primate louse endosymbionts.</title>
        <authorList>
            <person name="Boyd B.M."/>
        </authorList>
    </citation>
    <scope>NUCLEOTIDE SEQUENCE [LARGE SCALE GENOMIC DNA]</scope>
    <source>
        <strain evidence="12 13">PTSK</strain>
    </source>
</reference>
<dbReference type="AlphaFoldDB" id="A0A1V0HK64"/>
<dbReference type="InterPro" id="IPR031310">
    <property type="entry name" value="Ribosomal_uL5_N"/>
</dbReference>
<comment type="subunit">
    <text evidence="8">Part of the 50S ribosomal subunit; part of the 5S rRNA/L5/L18/L25 subcomplex. Contacts the 5S rRNA and the P site tRNA. Forms a bridge to the 30S subunit in the 70S ribosome.</text>
</comment>
<dbReference type="GO" id="GO:0003735">
    <property type="term" value="F:structural constituent of ribosome"/>
    <property type="evidence" value="ECO:0007669"/>
    <property type="project" value="InterPro"/>
</dbReference>
<dbReference type="GO" id="GO:1990904">
    <property type="term" value="C:ribonucleoprotein complex"/>
    <property type="evidence" value="ECO:0007669"/>
    <property type="project" value="UniProtKB-KW"/>
</dbReference>
<dbReference type="KEGG" id="rped:AOQ87_00710"/>
<comment type="similarity">
    <text evidence="1 8 9">Belongs to the universal ribosomal protein uL5 family.</text>
</comment>
<dbReference type="GO" id="GO:0019843">
    <property type="term" value="F:rRNA binding"/>
    <property type="evidence" value="ECO:0007669"/>
    <property type="project" value="UniProtKB-UniRule"/>
</dbReference>
<dbReference type="NCBIfam" id="NF000585">
    <property type="entry name" value="PRK00010.1"/>
    <property type="match status" value="1"/>
</dbReference>
<evidence type="ECO:0000256" key="5">
    <source>
        <dbReference type="ARBA" id="ARBA00022980"/>
    </source>
</evidence>
<evidence type="ECO:0000259" key="10">
    <source>
        <dbReference type="Pfam" id="PF00281"/>
    </source>
</evidence>
<keyword evidence="2 8" id="KW-0820">tRNA-binding</keyword>
<name>A0A1V0HK64_9ENTR</name>
<evidence type="ECO:0000313" key="13">
    <source>
        <dbReference type="Proteomes" id="UP000242793"/>
    </source>
</evidence>
<dbReference type="InterPro" id="IPR022803">
    <property type="entry name" value="Ribosomal_uL5_dom_sf"/>
</dbReference>
<feature type="domain" description="Large ribosomal subunit protein uL5 C-terminal" evidence="11">
    <location>
        <begin position="85"/>
        <end position="177"/>
    </location>
</feature>
<accession>A0A1V0HK64</accession>
<keyword evidence="4 8" id="KW-0694">RNA-binding</keyword>
<sequence>MKESMSDFYKKKVVNQLMERFKYSSIMQVPRIVKITLNIGFDSSDDKKAFKDSIRHLSLIAGQKPTIIKAKKSISSFKLRQGCIIGCKVTLRKEKMWNFLKRFICIAVPRIRDFRGFSKKSFDGTGNYNIGVKEQTIFPEIDYNKMDKINGLDISITTSANSDEIGFALLSAFNFPFRE</sequence>
<evidence type="ECO:0000256" key="4">
    <source>
        <dbReference type="ARBA" id="ARBA00022884"/>
    </source>
</evidence>
<dbReference type="GO" id="GO:0005840">
    <property type="term" value="C:ribosome"/>
    <property type="evidence" value="ECO:0007669"/>
    <property type="project" value="UniProtKB-KW"/>
</dbReference>